<dbReference type="Gene3D" id="3.40.1360.10">
    <property type="match status" value="1"/>
</dbReference>
<dbReference type="AlphaFoldDB" id="A0A4R1QUN6"/>
<evidence type="ECO:0000313" key="3">
    <source>
        <dbReference type="Proteomes" id="UP000295718"/>
    </source>
</evidence>
<dbReference type="Pfam" id="PF13155">
    <property type="entry name" value="Toprim_2"/>
    <property type="match status" value="1"/>
</dbReference>
<evidence type="ECO:0000313" key="2">
    <source>
        <dbReference type="EMBL" id="TCL57676.1"/>
    </source>
</evidence>
<feature type="domain" description="DUF3991" evidence="1">
    <location>
        <begin position="129"/>
        <end position="209"/>
    </location>
</feature>
<dbReference type="InterPro" id="IPR025054">
    <property type="entry name" value="DUF3991"/>
</dbReference>
<dbReference type="Pfam" id="PF13154">
    <property type="entry name" value="DUF3991"/>
    <property type="match status" value="1"/>
</dbReference>
<reference evidence="2 3" key="1">
    <citation type="submission" date="2019-03" db="EMBL/GenBank/DDBJ databases">
        <title>Genomic Encyclopedia of Type Strains, Phase IV (KMG-IV): sequencing the most valuable type-strain genomes for metagenomic binning, comparative biology and taxonomic classification.</title>
        <authorList>
            <person name="Goeker M."/>
        </authorList>
    </citation>
    <scope>NUCLEOTIDE SEQUENCE [LARGE SCALE GENOMIC DNA]</scope>
    <source>
        <strain evidence="2 3">DSM 100556</strain>
    </source>
</reference>
<dbReference type="EMBL" id="SLUO01000008">
    <property type="protein sequence ID" value="TCL57676.1"/>
    <property type="molecule type" value="Genomic_DNA"/>
</dbReference>
<dbReference type="SUPFAM" id="SSF57783">
    <property type="entry name" value="Zinc beta-ribbon"/>
    <property type="match status" value="1"/>
</dbReference>
<comment type="caution">
    <text evidence="2">The sequence shown here is derived from an EMBL/GenBank/DDBJ whole genome shotgun (WGS) entry which is preliminary data.</text>
</comment>
<proteinExistence type="predicted"/>
<dbReference type="Proteomes" id="UP000295718">
    <property type="component" value="Unassembled WGS sequence"/>
</dbReference>
<dbReference type="STRING" id="1469948.GCA_000732725_03897"/>
<sequence>MQTGAERRPMPFTEEQMKQIYGTNIIDFAVSNGFEVEKGDKATMHVKNSGGLYLFKHGRGYYSFTEEKGGDIVEFAMHYLNLEKLEAMEYILGDKAYEQTVHVIPPQEKASRGKLSLPPRDENDRRVFAYLTKTRCIDSEIVQEMMKQGKVYQSRQEINGKIRCNCAFVGYDKEGTARYCSLRGPSADSSFRQDIENSDKAYGFVMEGKNKRVYEFESPIDAMSHATLCKMQGIDWRQDYRISEGGLSSRALKHFLEQHSEVEEIVFCYDNDLDGKLADGTPHNHGQEKAKQEKEYFESLGYRTYIQTPKQKDYNKMLTALYRRPIQAPVIFEEDAEEEGLEP</sequence>
<evidence type="ECO:0000259" key="1">
    <source>
        <dbReference type="Pfam" id="PF13154"/>
    </source>
</evidence>
<dbReference type="OrthoDB" id="9802530at2"/>
<keyword evidence="3" id="KW-1185">Reference proteome</keyword>
<dbReference type="RefSeq" id="WP_035315998.1">
    <property type="nucleotide sequence ID" value="NZ_JPNB01000003.1"/>
</dbReference>
<gene>
    <name evidence="2" type="ORF">EDD76_108211</name>
</gene>
<accession>A0A4R1QUN6</accession>
<name>A0A4R1QUN6_9FIRM</name>
<protein>
    <submittedName>
        <fullName evidence="2">Toprim domain-containing protein</fullName>
    </submittedName>
</protein>
<organism evidence="2 3">
    <name type="scientific">Kineothrix alysoides</name>
    <dbReference type="NCBI Taxonomy" id="1469948"/>
    <lineage>
        <taxon>Bacteria</taxon>
        <taxon>Bacillati</taxon>
        <taxon>Bacillota</taxon>
        <taxon>Clostridia</taxon>
        <taxon>Lachnospirales</taxon>
        <taxon>Lachnospiraceae</taxon>
        <taxon>Kineothrix</taxon>
    </lineage>
</organism>